<keyword evidence="1" id="KW-0449">Lipoprotein</keyword>
<dbReference type="EMBL" id="CP142124">
    <property type="protein sequence ID" value="WRW31676.1"/>
    <property type="molecule type" value="Genomic_DNA"/>
</dbReference>
<name>A0ABZ1DK72_9ENTR</name>
<keyword evidence="2" id="KW-1185">Reference proteome</keyword>
<evidence type="ECO:0000313" key="2">
    <source>
        <dbReference type="Proteomes" id="UP001330482"/>
    </source>
</evidence>
<dbReference type="Proteomes" id="UP001330482">
    <property type="component" value="Chromosome"/>
</dbReference>
<gene>
    <name evidence="1" type="ORF">VPX56_00630</name>
</gene>
<dbReference type="NCBIfam" id="NF033894">
    <property type="entry name" value="Eex_IncN"/>
    <property type="match status" value="1"/>
</dbReference>
<organism evidence="1 2">
    <name type="scientific">Enterobacter wuhouensis</name>
    <dbReference type="NCBI Taxonomy" id="2529381"/>
    <lineage>
        <taxon>Bacteria</taxon>
        <taxon>Pseudomonadati</taxon>
        <taxon>Pseudomonadota</taxon>
        <taxon>Gammaproteobacteria</taxon>
        <taxon>Enterobacterales</taxon>
        <taxon>Enterobacteriaceae</taxon>
        <taxon>Enterobacter</taxon>
    </lineage>
</organism>
<evidence type="ECO:0000313" key="1">
    <source>
        <dbReference type="EMBL" id="WRW31676.1"/>
    </source>
</evidence>
<protein>
    <submittedName>
        <fullName evidence="1">EexN family lipoprotein</fullName>
    </submittedName>
</protein>
<sequence length="87" mass="10436">MKNKIFYLVLITYLTVGCDDTKSIDWYKEHPDKMHKRNSECKQLDKHSDDCQNAMLAERRWRQSNVRILDWGTAFKEDIDKVKETVN</sequence>
<accession>A0ABZ1DK72</accession>
<proteinExistence type="predicted"/>
<dbReference type="InterPro" id="IPR047937">
    <property type="entry name" value="Eex_IncN-like"/>
</dbReference>
<reference evidence="1 2" key="1">
    <citation type="submission" date="2024-01" db="EMBL/GenBank/DDBJ databases">
        <title>AV1 has a protective and therapeutic effect against plant viruses.</title>
        <authorList>
            <person name="Wang F."/>
        </authorList>
    </citation>
    <scope>NUCLEOTIDE SEQUENCE [LARGE SCALE GENOMIC DNA]</scope>
    <source>
        <strain evidence="1 2">AV1</strain>
    </source>
</reference>
<dbReference type="RefSeq" id="WP_326469268.1">
    <property type="nucleotide sequence ID" value="NZ_CP142124.1"/>
</dbReference>
<dbReference type="PROSITE" id="PS51257">
    <property type="entry name" value="PROKAR_LIPOPROTEIN"/>
    <property type="match status" value="1"/>
</dbReference>